<protein>
    <submittedName>
        <fullName evidence="1">Uncharacterized protein</fullName>
    </submittedName>
</protein>
<dbReference type="GeneID" id="14874547"/>
<dbReference type="Proteomes" id="UP000007797">
    <property type="component" value="Unassembled WGS sequence"/>
</dbReference>
<dbReference type="KEGG" id="dfa:DFA_04597"/>
<dbReference type="EMBL" id="GL883009">
    <property type="protein sequence ID" value="EGG22469.1"/>
    <property type="molecule type" value="Genomic_DNA"/>
</dbReference>
<gene>
    <name evidence="1" type="ORF">DFA_04597</name>
</gene>
<dbReference type="AlphaFoldDB" id="F4PQ06"/>
<proteinExistence type="predicted"/>
<dbReference type="RefSeq" id="XP_004360320.1">
    <property type="nucleotide sequence ID" value="XM_004360263.1"/>
</dbReference>
<name>F4PQ06_CACFS</name>
<reference evidence="2" key="1">
    <citation type="journal article" date="2011" name="Genome Res.">
        <title>Phylogeny-wide analysis of social amoeba genomes highlights ancient origins for complex intercellular communication.</title>
        <authorList>
            <person name="Heidel A.J."/>
            <person name="Lawal H.M."/>
            <person name="Felder M."/>
            <person name="Schilde C."/>
            <person name="Helps N.R."/>
            <person name="Tunggal B."/>
            <person name="Rivero F."/>
            <person name="John U."/>
            <person name="Schleicher M."/>
            <person name="Eichinger L."/>
            <person name="Platzer M."/>
            <person name="Noegel A.A."/>
            <person name="Schaap P."/>
            <person name="Gloeckner G."/>
        </authorList>
    </citation>
    <scope>NUCLEOTIDE SEQUENCE [LARGE SCALE GENOMIC DNA]</scope>
    <source>
        <strain evidence="2">SH3</strain>
    </source>
</reference>
<accession>F4PQ06</accession>
<organism evidence="1 2">
    <name type="scientific">Cavenderia fasciculata</name>
    <name type="common">Slime mold</name>
    <name type="synonym">Dictyostelium fasciculatum</name>
    <dbReference type="NCBI Taxonomy" id="261658"/>
    <lineage>
        <taxon>Eukaryota</taxon>
        <taxon>Amoebozoa</taxon>
        <taxon>Evosea</taxon>
        <taxon>Eumycetozoa</taxon>
        <taxon>Dictyostelia</taxon>
        <taxon>Acytosteliales</taxon>
        <taxon>Cavenderiaceae</taxon>
        <taxon>Cavenderia</taxon>
    </lineage>
</organism>
<evidence type="ECO:0000313" key="1">
    <source>
        <dbReference type="EMBL" id="EGG22469.1"/>
    </source>
</evidence>
<evidence type="ECO:0000313" key="2">
    <source>
        <dbReference type="Proteomes" id="UP000007797"/>
    </source>
</evidence>
<keyword evidence="2" id="KW-1185">Reference proteome</keyword>
<sequence>MMEFDGAELPKGPIPLTITHQHRIDPVQIKYALPGIIDYKLIKDLSFSIMIWTTSHYHADPKSYVEDLQDLDGFEDYIVPEAIKMLGDTKKNNDHHHCSQQPSMIEVPEKSSWFGGLFSKIKNLI</sequence>